<dbReference type="PANTHER" id="PTHR36454">
    <property type="entry name" value="LMO2823 PROTEIN"/>
    <property type="match status" value="1"/>
</dbReference>
<organism evidence="1 2">
    <name type="scientific">Thermobaculum terrenum (strain ATCC BAA-798 / CCMEE 7001 / YNP1)</name>
    <dbReference type="NCBI Taxonomy" id="525904"/>
    <lineage>
        <taxon>Bacteria</taxon>
        <taxon>Bacillati</taxon>
        <taxon>Chloroflexota</taxon>
        <taxon>Chloroflexia</taxon>
        <taxon>Candidatus Thermobaculales</taxon>
        <taxon>Candidatus Thermobaculaceae</taxon>
        <taxon>Thermobaculum</taxon>
    </lineage>
</organism>
<dbReference type="eggNOG" id="COG4198">
    <property type="taxonomic scope" value="Bacteria"/>
</dbReference>
<gene>
    <name evidence="1" type="ordered locus">Tter_0657</name>
</gene>
<evidence type="ECO:0008006" key="3">
    <source>
        <dbReference type="Google" id="ProtNLM"/>
    </source>
</evidence>
<sequence length="436" mass="48947">MAELSPILPFIYNAKLVGDVSSVITPPYDVISAEECALYRARHPYSAIHIELPSARSNSNPYEEAAKLVQEWVASGVLQPFPEPAMFVHQQTFTCHGKNYTRTALVAGVRLEPWEAGVVIPHERTFAGPKKDRLELLRATHVAPSSIFGLYEQKPPVAEVIASVVSAGEPLIVAFEPDVEHRVWAITDAKQLATIHSAMRDSRIYIADGHHRYETALAYRDERRLQDGNYDNAAYNYVAMSLVAFDDPGLVVLPTHRLIKNLAPTLVDELPGRAGKFFSVDNVELISTSEGAVQQILRNDWDYAFLIYGRRGAWLFTADHEVAAYLPEDRSEAWKKLDLAVLHELVFRKLLDMDLGNIEEYVQYTRSIEYAVAAVNDGDFQLAAFVRPTGVDQLRAVADAGDRMPHKSTYFYPKFPAGLIINRLDVRLPRIAEVMR</sequence>
<evidence type="ECO:0000313" key="2">
    <source>
        <dbReference type="Proteomes" id="UP000000323"/>
    </source>
</evidence>
<dbReference type="KEGG" id="ttr:Tter_0657"/>
<name>D1CF68_THET1</name>
<dbReference type="AlphaFoldDB" id="D1CF68"/>
<accession>D1CF68</accession>
<dbReference type="HOGENOM" id="CLU_031277_2_0_0"/>
<dbReference type="InterPro" id="IPR008323">
    <property type="entry name" value="UCP033563"/>
</dbReference>
<evidence type="ECO:0000313" key="1">
    <source>
        <dbReference type="EMBL" id="ACZ41574.1"/>
    </source>
</evidence>
<dbReference type="Pfam" id="PF06245">
    <property type="entry name" value="DUF1015"/>
    <property type="match status" value="1"/>
</dbReference>
<dbReference type="EMBL" id="CP001825">
    <property type="protein sequence ID" value="ACZ41574.1"/>
    <property type="molecule type" value="Genomic_DNA"/>
</dbReference>
<dbReference type="OrthoDB" id="9781616at2"/>
<dbReference type="PANTHER" id="PTHR36454:SF1">
    <property type="entry name" value="DUF1015 DOMAIN-CONTAINING PROTEIN"/>
    <property type="match status" value="1"/>
</dbReference>
<dbReference type="Proteomes" id="UP000000323">
    <property type="component" value="Chromosome 1"/>
</dbReference>
<dbReference type="RefSeq" id="WP_012874609.1">
    <property type="nucleotide sequence ID" value="NC_013525.1"/>
</dbReference>
<reference evidence="2" key="1">
    <citation type="journal article" date="2010" name="Stand. Genomic Sci.">
        <title>Complete genome sequence of 'Thermobaculum terrenum' type strain (YNP1).</title>
        <authorList>
            <person name="Kiss H."/>
            <person name="Cleland D."/>
            <person name="Lapidus A."/>
            <person name="Lucas S."/>
            <person name="Glavina Del Rio T."/>
            <person name="Nolan M."/>
            <person name="Tice H."/>
            <person name="Han C."/>
            <person name="Goodwin L."/>
            <person name="Pitluck S."/>
            <person name="Liolios K."/>
            <person name="Ivanova N."/>
            <person name="Mavromatis K."/>
            <person name="Ovchinnikova G."/>
            <person name="Pati A."/>
            <person name="Chen A."/>
            <person name="Palaniappan K."/>
            <person name="Land M."/>
            <person name="Hauser L."/>
            <person name="Chang Y."/>
            <person name="Jeffries C."/>
            <person name="Lu M."/>
            <person name="Brettin T."/>
            <person name="Detter J."/>
            <person name="Goker M."/>
            <person name="Tindall B."/>
            <person name="Beck B."/>
            <person name="McDermott T."/>
            <person name="Woyke T."/>
            <person name="Bristow J."/>
            <person name="Eisen J."/>
            <person name="Markowitz V."/>
            <person name="Hugenholtz P."/>
            <person name="Kyrpides N."/>
            <person name="Klenk H."/>
            <person name="Cheng J."/>
        </authorList>
    </citation>
    <scope>NUCLEOTIDE SEQUENCE [LARGE SCALE GENOMIC DNA]</scope>
    <source>
        <strain evidence="2">ATCC BAA-798 / YNP1</strain>
    </source>
</reference>
<dbReference type="PIRSF" id="PIRSF033563">
    <property type="entry name" value="UCP033563"/>
    <property type="match status" value="1"/>
</dbReference>
<proteinExistence type="predicted"/>
<keyword evidence="2" id="KW-1185">Reference proteome</keyword>
<dbReference type="STRING" id="525904.Tter_0657"/>
<protein>
    <recommendedName>
        <fullName evidence="3">DUF1015 domain-containing protein</fullName>
    </recommendedName>
</protein>